<dbReference type="PROSITE" id="PS50893">
    <property type="entry name" value="ABC_TRANSPORTER_2"/>
    <property type="match status" value="1"/>
</dbReference>
<dbReference type="Pfam" id="PF06472">
    <property type="entry name" value="ABC_membrane_2"/>
    <property type="match status" value="1"/>
</dbReference>
<keyword evidence="7 8" id="KW-0472">Membrane</keyword>
<evidence type="ECO:0000256" key="8">
    <source>
        <dbReference type="SAM" id="Phobius"/>
    </source>
</evidence>
<evidence type="ECO:0000259" key="9">
    <source>
        <dbReference type="PROSITE" id="PS50893"/>
    </source>
</evidence>
<dbReference type="Pfam" id="PF00005">
    <property type="entry name" value="ABC_tran"/>
    <property type="match status" value="1"/>
</dbReference>
<feature type="transmembrane region" description="Helical" evidence="8">
    <location>
        <begin position="296"/>
        <end position="315"/>
    </location>
</feature>
<proteinExistence type="predicted"/>
<evidence type="ECO:0000256" key="2">
    <source>
        <dbReference type="ARBA" id="ARBA00022448"/>
    </source>
</evidence>
<sequence length="597" mass="69365">MWKVLGYTLKYTKQDFDGERIDGMGKWHRDFCRDIWQLTKEYWWSEEKWQARGLLAVNLTLTLGHVYILVLINEWYNTFYNALQNYDKDAFWKALGEFCILAAIYIIIAVYELYLQQMLEIRWRRWLTYRYLDNWLHKRTYYIMQLLDPGTDNPDQRISEDLRLFTAYTLRLSLGLLKAVVTLVSFVAILWRLSGPLHIPLGSWQLTIPGYLVWAALAYAIVGTWLTVKIGRPLVNLNFDQQRFEADFRFSLVRLREHGESIAFYGGERQEQANFVQRFRRVFENFWQLMQRQKQLTWFTSGYFQLAIIFPILVASPRYFAGQIQLGGLMQISSAFGRVQDSLSWIIDRFSQLAEWQAVVNRLVGFINNMERIRHICQNETGVRIRPSEKAAFTVDGLNVCLPDGRQLIQPLTLELRRGDSLLVVGPSGCGKSTLLRTFAGLWPFGQGEIYIPQGHSVLFVPQKSYLPIGTLREALLYPKSPGSVSDAAIREAMDLCQLQGFKDQLDRVEDWSHILSLGEQQRIAFVRVLLQKPDWLFLDEATSALDEPTERALYKLLRERLPQTTIVSVGHRNTLSGHHRKKLAIDGSGNWSMLNL</sequence>
<comment type="caution">
    <text evidence="11">The sequence shown here is derived from an EMBL/GenBank/DDBJ whole genome shotgun (WGS) entry which is preliminary data.</text>
</comment>
<feature type="transmembrane region" description="Helical" evidence="8">
    <location>
        <begin position="172"/>
        <end position="191"/>
    </location>
</feature>
<dbReference type="SUPFAM" id="SSF52540">
    <property type="entry name" value="P-loop containing nucleoside triphosphate hydrolases"/>
    <property type="match status" value="1"/>
</dbReference>
<dbReference type="GO" id="GO:0016887">
    <property type="term" value="F:ATP hydrolysis activity"/>
    <property type="evidence" value="ECO:0007669"/>
    <property type="project" value="InterPro"/>
</dbReference>
<dbReference type="InterPro" id="IPR003593">
    <property type="entry name" value="AAA+_ATPase"/>
</dbReference>
<dbReference type="InterPro" id="IPR036640">
    <property type="entry name" value="ABC1_TM_sf"/>
</dbReference>
<dbReference type="InterPro" id="IPR027417">
    <property type="entry name" value="P-loop_NTPase"/>
</dbReference>
<keyword evidence="3 8" id="KW-0812">Transmembrane</keyword>
<feature type="transmembrane region" description="Helical" evidence="8">
    <location>
        <begin position="92"/>
        <end position="115"/>
    </location>
</feature>
<reference evidence="11 12" key="1">
    <citation type="submission" date="2007-01" db="EMBL/GenBank/DDBJ databases">
        <title>Annotation of the draft genome assembly of Thermosinus carboxydivorans Nor1.</title>
        <authorList>
            <consortium name="US DOE Joint Genome Institute (JGI-ORNL)"/>
            <person name="Larimer F."/>
            <person name="Land M."/>
            <person name="Hauser L."/>
        </authorList>
    </citation>
    <scope>NUCLEOTIDE SEQUENCE [LARGE SCALE GENOMIC DNA]</scope>
    <source>
        <strain evidence="11 12">Nor1</strain>
    </source>
</reference>
<dbReference type="Gene3D" id="3.40.50.300">
    <property type="entry name" value="P-loop containing nucleotide triphosphate hydrolases"/>
    <property type="match status" value="1"/>
</dbReference>
<dbReference type="eggNOG" id="COG4178">
    <property type="taxonomic scope" value="Bacteria"/>
</dbReference>
<evidence type="ECO:0000313" key="12">
    <source>
        <dbReference type="Proteomes" id="UP000005139"/>
    </source>
</evidence>
<feature type="domain" description="ABC transporter" evidence="9">
    <location>
        <begin position="383"/>
        <end position="597"/>
    </location>
</feature>
<accession>A1HQW2</accession>
<dbReference type="InterPro" id="IPR050835">
    <property type="entry name" value="ABC_transporter_sub-D"/>
</dbReference>
<dbReference type="InterPro" id="IPR003439">
    <property type="entry name" value="ABC_transporter-like_ATP-bd"/>
</dbReference>
<dbReference type="GO" id="GO:0140359">
    <property type="term" value="F:ABC-type transporter activity"/>
    <property type="evidence" value="ECO:0007669"/>
    <property type="project" value="InterPro"/>
</dbReference>
<dbReference type="PANTHER" id="PTHR11384:SF59">
    <property type="entry name" value="LYSOSOMAL COBALAMIN TRANSPORTER ABCD4"/>
    <property type="match status" value="1"/>
</dbReference>
<evidence type="ECO:0000313" key="11">
    <source>
        <dbReference type="EMBL" id="EAX47670.1"/>
    </source>
</evidence>
<dbReference type="PROSITE" id="PS00211">
    <property type="entry name" value="ABC_TRANSPORTER_1"/>
    <property type="match status" value="1"/>
</dbReference>
<dbReference type="AlphaFoldDB" id="A1HQW2"/>
<feature type="domain" description="ABC transmembrane type-1" evidence="10">
    <location>
        <begin position="82"/>
        <end position="355"/>
    </location>
</feature>
<feature type="transmembrane region" description="Helical" evidence="8">
    <location>
        <begin position="53"/>
        <end position="72"/>
    </location>
</feature>
<evidence type="ECO:0000256" key="1">
    <source>
        <dbReference type="ARBA" id="ARBA00004651"/>
    </source>
</evidence>
<evidence type="ECO:0000256" key="7">
    <source>
        <dbReference type="ARBA" id="ARBA00023136"/>
    </source>
</evidence>
<dbReference type="PROSITE" id="PS50929">
    <property type="entry name" value="ABC_TM1F"/>
    <property type="match status" value="1"/>
</dbReference>
<keyword evidence="12" id="KW-1185">Reference proteome</keyword>
<evidence type="ECO:0000256" key="5">
    <source>
        <dbReference type="ARBA" id="ARBA00022840"/>
    </source>
</evidence>
<dbReference type="GO" id="GO:0005524">
    <property type="term" value="F:ATP binding"/>
    <property type="evidence" value="ECO:0007669"/>
    <property type="project" value="UniProtKB-KW"/>
</dbReference>
<keyword evidence="6 8" id="KW-1133">Transmembrane helix</keyword>
<keyword evidence="4" id="KW-0547">Nucleotide-binding</keyword>
<evidence type="ECO:0000256" key="6">
    <source>
        <dbReference type="ARBA" id="ARBA00022989"/>
    </source>
</evidence>
<reference evidence="11 12" key="2">
    <citation type="submission" date="2007-01" db="EMBL/GenBank/DDBJ databases">
        <title>Sequencing of the draft genome and assembly of Thermosinus carboxydivorans Nor1.</title>
        <authorList>
            <consortium name="US DOE Joint Genome Institute (JGI-PGF)"/>
            <person name="Copeland A."/>
            <person name="Lucas S."/>
            <person name="Lapidus A."/>
            <person name="Barry K."/>
            <person name="Glavina del Rio T."/>
            <person name="Dalin E."/>
            <person name="Tice H."/>
            <person name="Bruce D."/>
            <person name="Pitluck S."/>
            <person name="Richardson P."/>
        </authorList>
    </citation>
    <scope>NUCLEOTIDE SEQUENCE [LARGE SCALE GENOMIC DNA]</scope>
    <source>
        <strain evidence="11 12">Nor1</strain>
    </source>
</reference>
<dbReference type="InterPro" id="IPR017871">
    <property type="entry name" value="ABC_transporter-like_CS"/>
</dbReference>
<dbReference type="Proteomes" id="UP000005139">
    <property type="component" value="Unassembled WGS sequence"/>
</dbReference>
<comment type="subcellular location">
    <subcellularLocation>
        <location evidence="1">Cell membrane</location>
        <topology evidence="1">Multi-pass membrane protein</topology>
    </subcellularLocation>
</comment>
<dbReference type="Gene3D" id="1.20.1560.10">
    <property type="entry name" value="ABC transporter type 1, transmembrane domain"/>
    <property type="match status" value="1"/>
</dbReference>
<dbReference type="GO" id="GO:0005886">
    <property type="term" value="C:plasma membrane"/>
    <property type="evidence" value="ECO:0007669"/>
    <property type="project" value="UniProtKB-SubCell"/>
</dbReference>
<dbReference type="PANTHER" id="PTHR11384">
    <property type="entry name" value="ATP-BINDING CASSETTE, SUB-FAMILY D MEMBER"/>
    <property type="match status" value="1"/>
</dbReference>
<name>A1HQW2_9FIRM</name>
<feature type="transmembrane region" description="Helical" evidence="8">
    <location>
        <begin position="211"/>
        <end position="228"/>
    </location>
</feature>
<keyword evidence="5" id="KW-0067">ATP-binding</keyword>
<evidence type="ECO:0000256" key="3">
    <source>
        <dbReference type="ARBA" id="ARBA00022692"/>
    </source>
</evidence>
<keyword evidence="2" id="KW-0813">Transport</keyword>
<dbReference type="EMBL" id="AAWL01000008">
    <property type="protein sequence ID" value="EAX47670.1"/>
    <property type="molecule type" value="Genomic_DNA"/>
</dbReference>
<protein>
    <submittedName>
        <fullName evidence="11">ABC transporter domain protein</fullName>
    </submittedName>
</protein>
<dbReference type="SUPFAM" id="SSF90123">
    <property type="entry name" value="ABC transporter transmembrane region"/>
    <property type="match status" value="1"/>
</dbReference>
<dbReference type="InterPro" id="IPR011527">
    <property type="entry name" value="ABC1_TM_dom"/>
</dbReference>
<organism evidence="11 12">
    <name type="scientific">Thermosinus carboxydivorans Nor1</name>
    <dbReference type="NCBI Taxonomy" id="401526"/>
    <lineage>
        <taxon>Bacteria</taxon>
        <taxon>Bacillati</taxon>
        <taxon>Bacillota</taxon>
        <taxon>Negativicutes</taxon>
        <taxon>Selenomonadales</taxon>
        <taxon>Sporomusaceae</taxon>
        <taxon>Thermosinus</taxon>
    </lineage>
</organism>
<evidence type="ECO:0000256" key="4">
    <source>
        <dbReference type="ARBA" id="ARBA00022741"/>
    </source>
</evidence>
<dbReference type="SMART" id="SM00382">
    <property type="entry name" value="AAA"/>
    <property type="match status" value="1"/>
</dbReference>
<dbReference type="CDD" id="cd03223">
    <property type="entry name" value="ABCD_peroxisomal_ALDP"/>
    <property type="match status" value="1"/>
</dbReference>
<evidence type="ECO:0000259" key="10">
    <source>
        <dbReference type="PROSITE" id="PS50929"/>
    </source>
</evidence>
<gene>
    <name evidence="11" type="ORF">TcarDRAFT_1092</name>
</gene>